<dbReference type="GO" id="GO:0005829">
    <property type="term" value="C:cytosol"/>
    <property type="evidence" value="ECO:0007669"/>
    <property type="project" value="TreeGrafter"/>
</dbReference>
<gene>
    <name evidence="4" type="ORF">HNR71_000796</name>
</gene>
<accession>A0A841S1S9</accession>
<dbReference type="NCBIfam" id="NF006119">
    <property type="entry name" value="PRK08264.1-5"/>
    <property type="match status" value="1"/>
</dbReference>
<evidence type="ECO:0000256" key="2">
    <source>
        <dbReference type="ARBA" id="ARBA00023002"/>
    </source>
</evidence>
<comment type="similarity">
    <text evidence="1 3">Belongs to the short-chain dehydrogenases/reductases (SDR) family.</text>
</comment>
<evidence type="ECO:0000313" key="5">
    <source>
        <dbReference type="Proteomes" id="UP000553957"/>
    </source>
</evidence>
<dbReference type="Proteomes" id="UP000553957">
    <property type="component" value="Unassembled WGS sequence"/>
</dbReference>
<protein>
    <submittedName>
        <fullName evidence="4">NAD(P)-dependent dehydrogenase (Short-subunit alcohol dehydrogenase family)</fullName>
    </submittedName>
</protein>
<dbReference type="AlphaFoldDB" id="A0A841S1S9"/>
<dbReference type="Pfam" id="PF00106">
    <property type="entry name" value="adh_short"/>
    <property type="match status" value="1"/>
</dbReference>
<dbReference type="PRINTS" id="PR00081">
    <property type="entry name" value="GDHRDH"/>
</dbReference>
<dbReference type="PANTHER" id="PTHR43391">
    <property type="entry name" value="RETINOL DEHYDROGENASE-RELATED"/>
    <property type="match status" value="1"/>
</dbReference>
<reference evidence="4 5" key="1">
    <citation type="submission" date="2020-08" db="EMBL/GenBank/DDBJ databases">
        <title>Sequencing the genomes of 1000 actinobacteria strains.</title>
        <authorList>
            <person name="Klenk H.-P."/>
        </authorList>
    </citation>
    <scope>NUCLEOTIDE SEQUENCE [LARGE SCALE GENOMIC DNA]</scope>
    <source>
        <strain evidence="4 5">DSM 15626</strain>
    </source>
</reference>
<sequence>MFGMTSLEGAVVLVTGGQRGIGKALVADLLGRGAAKVYATARTPQPSDDPRVVPLPLEVTDAASIAALAAAAPDVTVLINNAGAGAPDTYLGATADEVRAVFEANFIGPLEVTRAFVPIIERNGGGHILNAHSALSWVGRHGAYSATKAALWLQTNALRLELLNRGIGVTGLHMGYVDTDMTTAVTAPKAQPADIARQALDGIESGAYEVLADDTARGAKARASRDLTETYPELLRN</sequence>
<dbReference type="PANTHER" id="PTHR43391:SF91">
    <property type="entry name" value="OS04G0390700 PROTEIN"/>
    <property type="match status" value="1"/>
</dbReference>
<dbReference type="Gene3D" id="3.40.50.720">
    <property type="entry name" value="NAD(P)-binding Rossmann-like Domain"/>
    <property type="match status" value="1"/>
</dbReference>
<keyword evidence="2" id="KW-0560">Oxidoreductase</keyword>
<dbReference type="PRINTS" id="PR00080">
    <property type="entry name" value="SDRFAMILY"/>
</dbReference>
<evidence type="ECO:0000256" key="3">
    <source>
        <dbReference type="RuleBase" id="RU000363"/>
    </source>
</evidence>
<comment type="caution">
    <text evidence="4">The sequence shown here is derived from an EMBL/GenBank/DDBJ whole genome shotgun (WGS) entry which is preliminary data.</text>
</comment>
<organism evidence="4 5">
    <name type="scientific">Kribbella sandramycini</name>
    <dbReference type="NCBI Taxonomy" id="60450"/>
    <lineage>
        <taxon>Bacteria</taxon>
        <taxon>Bacillati</taxon>
        <taxon>Actinomycetota</taxon>
        <taxon>Actinomycetes</taxon>
        <taxon>Propionibacteriales</taxon>
        <taxon>Kribbellaceae</taxon>
        <taxon>Kribbella</taxon>
    </lineage>
</organism>
<dbReference type="RefSeq" id="WP_238355128.1">
    <property type="nucleotide sequence ID" value="NZ_BAAAGT010000001.1"/>
</dbReference>
<dbReference type="InterPro" id="IPR036291">
    <property type="entry name" value="NAD(P)-bd_dom_sf"/>
</dbReference>
<dbReference type="GO" id="GO:0016491">
    <property type="term" value="F:oxidoreductase activity"/>
    <property type="evidence" value="ECO:0007669"/>
    <property type="project" value="UniProtKB-KW"/>
</dbReference>
<dbReference type="SUPFAM" id="SSF51735">
    <property type="entry name" value="NAD(P)-binding Rossmann-fold domains"/>
    <property type="match status" value="1"/>
</dbReference>
<evidence type="ECO:0000313" key="4">
    <source>
        <dbReference type="EMBL" id="MBB6565159.1"/>
    </source>
</evidence>
<evidence type="ECO:0000256" key="1">
    <source>
        <dbReference type="ARBA" id="ARBA00006484"/>
    </source>
</evidence>
<proteinExistence type="inferred from homology"/>
<dbReference type="InterPro" id="IPR002347">
    <property type="entry name" value="SDR_fam"/>
</dbReference>
<name>A0A841S1S9_9ACTN</name>
<dbReference type="EMBL" id="JACHKF010000001">
    <property type="protein sequence ID" value="MBB6565159.1"/>
    <property type="molecule type" value="Genomic_DNA"/>
</dbReference>